<evidence type="ECO:0000256" key="5">
    <source>
        <dbReference type="RuleBase" id="RU361279"/>
    </source>
</evidence>
<dbReference type="PANTHER" id="PTHR23407:SF1">
    <property type="entry name" value="5-FORMYLTETRAHYDROFOLATE CYCLO-LIGASE"/>
    <property type="match status" value="1"/>
</dbReference>
<dbReference type="NCBIfam" id="TIGR02727">
    <property type="entry name" value="MTHFS_bact"/>
    <property type="match status" value="1"/>
</dbReference>
<sequence>MGSGILEPELYTAQRDALRKQLRQLRRSLSKQQQSANARLLVGRLRFWAPFRQARRIAFYLPVNGEISPLPLIHLARHLGKTCFLPVIRLFPTGKLIFVRYRPGQRLFRQRWNIREPRQGRGCAANTLDMIFMPLTGFDGEGNRLGMGGGYYDRTLAGIANRAFRVGLAHDCQKVVSVPSCPWDISLHAAATPSGLEEFGSRPSRRLTPRQRKNSG</sequence>
<dbReference type="GO" id="GO:0009396">
    <property type="term" value="P:folic acid-containing compound biosynthetic process"/>
    <property type="evidence" value="ECO:0007669"/>
    <property type="project" value="TreeGrafter"/>
</dbReference>
<keyword evidence="5" id="KW-0460">Magnesium</keyword>
<dbReference type="GO" id="GO:0046872">
    <property type="term" value="F:metal ion binding"/>
    <property type="evidence" value="ECO:0007669"/>
    <property type="project" value="UniProtKB-KW"/>
</dbReference>
<name>A0A4Q7ZAD7_9GAMM</name>
<keyword evidence="7" id="KW-0436">Ligase</keyword>
<organism evidence="7 8">
    <name type="scientific">Fluviicoccus keumensis</name>
    <dbReference type="NCBI Taxonomy" id="1435465"/>
    <lineage>
        <taxon>Bacteria</taxon>
        <taxon>Pseudomonadati</taxon>
        <taxon>Pseudomonadota</taxon>
        <taxon>Gammaproteobacteria</taxon>
        <taxon>Moraxellales</taxon>
        <taxon>Moraxellaceae</taxon>
        <taxon>Fluviicoccus</taxon>
    </lineage>
</organism>
<feature type="compositionally biased region" description="Basic residues" evidence="6">
    <location>
        <begin position="203"/>
        <end position="216"/>
    </location>
</feature>
<evidence type="ECO:0000256" key="3">
    <source>
        <dbReference type="ARBA" id="ARBA00022840"/>
    </source>
</evidence>
<keyword evidence="5" id="KW-0479">Metal-binding</keyword>
<dbReference type="Proteomes" id="UP000292423">
    <property type="component" value="Unassembled WGS sequence"/>
</dbReference>
<dbReference type="InterPro" id="IPR002698">
    <property type="entry name" value="FTHF_cligase"/>
</dbReference>
<dbReference type="PIRSF" id="PIRSF006806">
    <property type="entry name" value="FTHF_cligase"/>
    <property type="match status" value="1"/>
</dbReference>
<dbReference type="PANTHER" id="PTHR23407">
    <property type="entry name" value="ATPASE INHIBITOR/5-FORMYLTETRAHYDROFOLATE CYCLO-LIGASE"/>
    <property type="match status" value="1"/>
</dbReference>
<comment type="caution">
    <text evidence="7">The sequence shown here is derived from an EMBL/GenBank/DDBJ whole genome shotgun (WGS) entry which is preliminary data.</text>
</comment>
<dbReference type="Gene3D" id="3.40.50.10420">
    <property type="entry name" value="NagB/RpiA/CoA transferase-like"/>
    <property type="match status" value="1"/>
</dbReference>
<comment type="cofactor">
    <cofactor evidence="5">
        <name>Mg(2+)</name>
        <dbReference type="ChEBI" id="CHEBI:18420"/>
    </cofactor>
</comment>
<feature type="binding site" evidence="4">
    <location>
        <begin position="15"/>
        <end position="19"/>
    </location>
    <ligand>
        <name>ATP</name>
        <dbReference type="ChEBI" id="CHEBI:30616"/>
    </ligand>
</feature>
<keyword evidence="8" id="KW-1185">Reference proteome</keyword>
<dbReference type="EMBL" id="SHKX01000011">
    <property type="protein sequence ID" value="RZU47041.1"/>
    <property type="molecule type" value="Genomic_DNA"/>
</dbReference>
<evidence type="ECO:0000313" key="7">
    <source>
        <dbReference type="EMBL" id="RZU47041.1"/>
    </source>
</evidence>
<accession>A0A4Q7ZAD7</accession>
<gene>
    <name evidence="7" type="ORF">EV700_1430</name>
</gene>
<reference evidence="7 8" key="1">
    <citation type="submission" date="2019-02" db="EMBL/GenBank/DDBJ databases">
        <title>Genomic Encyclopedia of Type Strains, Phase IV (KMG-IV): sequencing the most valuable type-strain genomes for metagenomic binning, comparative biology and taxonomic classification.</title>
        <authorList>
            <person name="Goeker M."/>
        </authorList>
    </citation>
    <scope>NUCLEOTIDE SEQUENCE [LARGE SCALE GENOMIC DNA]</scope>
    <source>
        <strain evidence="7 8">DSM 105135</strain>
    </source>
</reference>
<keyword evidence="2 4" id="KW-0547">Nucleotide-binding</keyword>
<keyword evidence="3 4" id="KW-0067">ATP-binding</keyword>
<feature type="binding site" evidence="4">
    <location>
        <position position="66"/>
    </location>
    <ligand>
        <name>substrate</name>
    </ligand>
</feature>
<evidence type="ECO:0000256" key="6">
    <source>
        <dbReference type="SAM" id="MobiDB-lite"/>
    </source>
</evidence>
<evidence type="ECO:0000313" key="8">
    <source>
        <dbReference type="Proteomes" id="UP000292423"/>
    </source>
</evidence>
<dbReference type="GO" id="GO:0005524">
    <property type="term" value="F:ATP binding"/>
    <property type="evidence" value="ECO:0007669"/>
    <property type="project" value="UniProtKB-KW"/>
</dbReference>
<protein>
    <recommendedName>
        <fullName evidence="5">5-formyltetrahydrofolate cyclo-ligase</fullName>
        <ecNumber evidence="5">6.3.3.2</ecNumber>
    </recommendedName>
</protein>
<comment type="similarity">
    <text evidence="1 5">Belongs to the 5-formyltetrahydrofolate cyclo-ligase family.</text>
</comment>
<dbReference type="GO" id="GO:0035999">
    <property type="term" value="P:tetrahydrofolate interconversion"/>
    <property type="evidence" value="ECO:0007669"/>
    <property type="project" value="TreeGrafter"/>
</dbReference>
<evidence type="ECO:0000256" key="4">
    <source>
        <dbReference type="PIRSR" id="PIRSR006806-1"/>
    </source>
</evidence>
<dbReference type="AlphaFoldDB" id="A0A4Q7ZAD7"/>
<feature type="region of interest" description="Disordered" evidence="6">
    <location>
        <begin position="195"/>
        <end position="216"/>
    </location>
</feature>
<evidence type="ECO:0000256" key="2">
    <source>
        <dbReference type="ARBA" id="ARBA00022741"/>
    </source>
</evidence>
<dbReference type="EC" id="6.3.3.2" evidence="5"/>
<comment type="catalytic activity">
    <reaction evidence="5">
        <text>(6S)-5-formyl-5,6,7,8-tetrahydrofolate + ATP = (6R)-5,10-methenyltetrahydrofolate + ADP + phosphate</text>
        <dbReference type="Rhea" id="RHEA:10488"/>
        <dbReference type="ChEBI" id="CHEBI:30616"/>
        <dbReference type="ChEBI" id="CHEBI:43474"/>
        <dbReference type="ChEBI" id="CHEBI:57455"/>
        <dbReference type="ChEBI" id="CHEBI:57457"/>
        <dbReference type="ChEBI" id="CHEBI:456216"/>
        <dbReference type="EC" id="6.3.3.2"/>
    </reaction>
</comment>
<dbReference type="InterPro" id="IPR037171">
    <property type="entry name" value="NagB/RpiA_transferase-like"/>
</dbReference>
<dbReference type="GO" id="GO:0030272">
    <property type="term" value="F:5-formyltetrahydrofolate cyclo-ligase activity"/>
    <property type="evidence" value="ECO:0007669"/>
    <property type="project" value="UniProtKB-EC"/>
</dbReference>
<evidence type="ECO:0000256" key="1">
    <source>
        <dbReference type="ARBA" id="ARBA00010638"/>
    </source>
</evidence>
<feature type="binding site" evidence="4">
    <location>
        <begin position="144"/>
        <end position="152"/>
    </location>
    <ligand>
        <name>ATP</name>
        <dbReference type="ChEBI" id="CHEBI:30616"/>
    </ligand>
</feature>
<dbReference type="Pfam" id="PF01812">
    <property type="entry name" value="5-FTHF_cyc-lig"/>
    <property type="match status" value="1"/>
</dbReference>
<dbReference type="InterPro" id="IPR024185">
    <property type="entry name" value="FTHF_cligase-like_sf"/>
</dbReference>
<dbReference type="SUPFAM" id="SSF100950">
    <property type="entry name" value="NagB/RpiA/CoA transferase-like"/>
    <property type="match status" value="1"/>
</dbReference>
<proteinExistence type="inferred from homology"/>
<feature type="binding site" evidence="4">
    <location>
        <position position="61"/>
    </location>
    <ligand>
        <name>substrate</name>
    </ligand>
</feature>